<name>A0A0C2Z4M2_9AGAM</name>
<dbReference type="Proteomes" id="UP000053989">
    <property type="component" value="Unassembled WGS sequence"/>
</dbReference>
<dbReference type="InterPro" id="IPR032675">
    <property type="entry name" value="LRR_dom_sf"/>
</dbReference>
<gene>
    <name evidence="1" type="ORF">SCLCIDRAFT_199938</name>
</gene>
<dbReference type="HOGENOM" id="CLU_049937_0_0_1"/>
<sequence>MQTLFASSHRFCELHLSVSGPTEWLENVSMGPFSQLTKLVVKAWPTRPGCRGLTPILSASPLLHQIDWSAPVDPSPLVGIYGHQFLTLDLLDIGLRTDSILSILAACPQLLSANFDFIVEMDEAFLQCEIVMESLTSLTLSGSTYMPIHLLKSICAPLLHTFCITWTGEGDRALMANPLGFFLMHSPLLQVLKLHYVIHSEMALIWILRTHPHIKHLSVKAVRGSQANLLTDRTFRLLTCEEGETHRQGVLLPQLEVLSIIGGLFGMHGGRNALGNRAILDFTRSRSPRTPASASPQPGLLRLVELDNCEGRVSGTTFIRESVDNHATTSNYRRLQGWIRWW</sequence>
<dbReference type="Gene3D" id="3.80.10.10">
    <property type="entry name" value="Ribonuclease Inhibitor"/>
    <property type="match status" value="1"/>
</dbReference>
<keyword evidence="2" id="KW-1185">Reference proteome</keyword>
<dbReference type="InParanoid" id="A0A0C2Z4M2"/>
<accession>A0A0C2Z4M2</accession>
<dbReference type="AlphaFoldDB" id="A0A0C2Z4M2"/>
<reference evidence="2" key="2">
    <citation type="submission" date="2015-01" db="EMBL/GenBank/DDBJ databases">
        <title>Evolutionary Origins and Diversification of the Mycorrhizal Mutualists.</title>
        <authorList>
            <consortium name="DOE Joint Genome Institute"/>
            <consortium name="Mycorrhizal Genomics Consortium"/>
            <person name="Kohler A."/>
            <person name="Kuo A."/>
            <person name="Nagy L.G."/>
            <person name="Floudas D."/>
            <person name="Copeland A."/>
            <person name="Barry K.W."/>
            <person name="Cichocki N."/>
            <person name="Veneault-Fourrey C."/>
            <person name="LaButti K."/>
            <person name="Lindquist E.A."/>
            <person name="Lipzen A."/>
            <person name="Lundell T."/>
            <person name="Morin E."/>
            <person name="Murat C."/>
            <person name="Riley R."/>
            <person name="Ohm R."/>
            <person name="Sun H."/>
            <person name="Tunlid A."/>
            <person name="Henrissat B."/>
            <person name="Grigoriev I.V."/>
            <person name="Hibbett D.S."/>
            <person name="Martin F."/>
        </authorList>
    </citation>
    <scope>NUCLEOTIDE SEQUENCE [LARGE SCALE GENOMIC DNA]</scope>
    <source>
        <strain evidence="2">Foug A</strain>
    </source>
</reference>
<dbReference type="EMBL" id="KN822108">
    <property type="protein sequence ID" value="KIM56918.1"/>
    <property type="molecule type" value="Genomic_DNA"/>
</dbReference>
<dbReference type="STRING" id="1036808.A0A0C2Z4M2"/>
<organism evidence="1 2">
    <name type="scientific">Scleroderma citrinum Foug A</name>
    <dbReference type="NCBI Taxonomy" id="1036808"/>
    <lineage>
        <taxon>Eukaryota</taxon>
        <taxon>Fungi</taxon>
        <taxon>Dikarya</taxon>
        <taxon>Basidiomycota</taxon>
        <taxon>Agaricomycotina</taxon>
        <taxon>Agaricomycetes</taxon>
        <taxon>Agaricomycetidae</taxon>
        <taxon>Boletales</taxon>
        <taxon>Sclerodermatineae</taxon>
        <taxon>Sclerodermataceae</taxon>
        <taxon>Scleroderma</taxon>
    </lineage>
</organism>
<reference evidence="1 2" key="1">
    <citation type="submission" date="2014-04" db="EMBL/GenBank/DDBJ databases">
        <authorList>
            <consortium name="DOE Joint Genome Institute"/>
            <person name="Kuo A."/>
            <person name="Kohler A."/>
            <person name="Nagy L.G."/>
            <person name="Floudas D."/>
            <person name="Copeland A."/>
            <person name="Barry K.W."/>
            <person name="Cichocki N."/>
            <person name="Veneault-Fourrey C."/>
            <person name="LaButti K."/>
            <person name="Lindquist E.A."/>
            <person name="Lipzen A."/>
            <person name="Lundell T."/>
            <person name="Morin E."/>
            <person name="Murat C."/>
            <person name="Sun H."/>
            <person name="Tunlid A."/>
            <person name="Henrissat B."/>
            <person name="Grigoriev I.V."/>
            <person name="Hibbett D.S."/>
            <person name="Martin F."/>
            <person name="Nordberg H.P."/>
            <person name="Cantor M.N."/>
            <person name="Hua S.X."/>
        </authorList>
    </citation>
    <scope>NUCLEOTIDE SEQUENCE [LARGE SCALE GENOMIC DNA]</scope>
    <source>
        <strain evidence="1 2">Foug A</strain>
    </source>
</reference>
<evidence type="ECO:0000313" key="2">
    <source>
        <dbReference type="Proteomes" id="UP000053989"/>
    </source>
</evidence>
<evidence type="ECO:0008006" key="3">
    <source>
        <dbReference type="Google" id="ProtNLM"/>
    </source>
</evidence>
<protein>
    <recommendedName>
        <fullName evidence="3">F-box domain-containing protein</fullName>
    </recommendedName>
</protein>
<proteinExistence type="predicted"/>
<evidence type="ECO:0000313" key="1">
    <source>
        <dbReference type="EMBL" id="KIM56918.1"/>
    </source>
</evidence>